<dbReference type="EMBL" id="WQMS01000008">
    <property type="protein sequence ID" value="MVO77943.1"/>
    <property type="molecule type" value="Genomic_DNA"/>
</dbReference>
<dbReference type="Gene3D" id="1.20.950.20">
    <property type="entry name" value="Transmembrane di-heme cytochromes, Chain C"/>
    <property type="match status" value="1"/>
</dbReference>
<feature type="transmembrane region" description="Helical" evidence="13">
    <location>
        <begin position="51"/>
        <end position="71"/>
    </location>
</feature>
<dbReference type="GO" id="GO:0022904">
    <property type="term" value="P:respiratory electron transport chain"/>
    <property type="evidence" value="ECO:0007669"/>
    <property type="project" value="InterPro"/>
</dbReference>
<keyword evidence="11 13" id="KW-0472">Membrane</keyword>
<dbReference type="Proteomes" id="UP000441389">
    <property type="component" value="Unassembled WGS sequence"/>
</dbReference>
<keyword evidence="3" id="KW-0813">Transport</keyword>
<name>A0A6I4J1G8_9SPHN</name>
<evidence type="ECO:0000256" key="7">
    <source>
        <dbReference type="ARBA" id="ARBA00022723"/>
    </source>
</evidence>
<dbReference type="GO" id="GO:0046872">
    <property type="term" value="F:metal ion binding"/>
    <property type="evidence" value="ECO:0007669"/>
    <property type="project" value="UniProtKB-KW"/>
</dbReference>
<dbReference type="InterPro" id="IPR052168">
    <property type="entry name" value="Cytochrome_b561_oxidase"/>
</dbReference>
<evidence type="ECO:0000256" key="12">
    <source>
        <dbReference type="ARBA" id="ARBA00037975"/>
    </source>
</evidence>
<dbReference type="InterPro" id="IPR011577">
    <property type="entry name" value="Cyt_b561_bac/Ni-Hgenase"/>
</dbReference>
<keyword evidence="7" id="KW-0479">Metal-binding</keyword>
<feature type="transmembrane region" description="Helical" evidence="13">
    <location>
        <begin position="92"/>
        <end position="114"/>
    </location>
</feature>
<evidence type="ECO:0000256" key="6">
    <source>
        <dbReference type="ARBA" id="ARBA00022692"/>
    </source>
</evidence>
<accession>A0A6I4J1G8</accession>
<evidence type="ECO:0000256" key="9">
    <source>
        <dbReference type="ARBA" id="ARBA00022989"/>
    </source>
</evidence>
<comment type="subcellular location">
    <subcellularLocation>
        <location evidence="2">Cell membrane</location>
        <topology evidence="2">Multi-pass membrane protein</topology>
    </subcellularLocation>
</comment>
<evidence type="ECO:0000256" key="3">
    <source>
        <dbReference type="ARBA" id="ARBA00022448"/>
    </source>
</evidence>
<evidence type="ECO:0000256" key="5">
    <source>
        <dbReference type="ARBA" id="ARBA00022617"/>
    </source>
</evidence>
<sequence length="192" mass="21208">MTRPREPGATRSRYSGGAIAFHWAIALLIIANIALALVTDDWHGPARSIAIQIHKATGLTILVLSVARLAWRLAHRPPPFPAGIRRWEAVAARAAHCSFYALMIVLPMSGWLMVSASANRKPLSWYWLFDLPYLPVQGDKAIGGFAHETHEILGYTLIALVVLHVAAALKHHYGDRTRLIARMWPGQVAASR</sequence>
<feature type="domain" description="Cytochrome b561 bacterial/Ni-hydrogenase" evidence="14">
    <location>
        <begin position="13"/>
        <end position="186"/>
    </location>
</feature>
<feature type="transmembrane region" description="Helical" evidence="13">
    <location>
        <begin position="152"/>
        <end position="169"/>
    </location>
</feature>
<dbReference type="InterPro" id="IPR016174">
    <property type="entry name" value="Di-haem_cyt_TM"/>
</dbReference>
<feature type="transmembrane region" description="Helical" evidence="13">
    <location>
        <begin position="20"/>
        <end position="39"/>
    </location>
</feature>
<dbReference type="Pfam" id="PF01292">
    <property type="entry name" value="Ni_hydr_CYTB"/>
    <property type="match status" value="1"/>
</dbReference>
<keyword evidence="6 13" id="KW-0812">Transmembrane</keyword>
<evidence type="ECO:0000256" key="2">
    <source>
        <dbReference type="ARBA" id="ARBA00004651"/>
    </source>
</evidence>
<evidence type="ECO:0000256" key="11">
    <source>
        <dbReference type="ARBA" id="ARBA00023136"/>
    </source>
</evidence>
<keyword evidence="8" id="KW-0249">Electron transport</keyword>
<gene>
    <name evidence="15" type="ORF">GON01_08350</name>
</gene>
<protein>
    <submittedName>
        <fullName evidence="15">Cytochrome b</fullName>
    </submittedName>
</protein>
<dbReference type="GO" id="GO:0005886">
    <property type="term" value="C:plasma membrane"/>
    <property type="evidence" value="ECO:0007669"/>
    <property type="project" value="UniProtKB-SubCell"/>
</dbReference>
<evidence type="ECO:0000256" key="8">
    <source>
        <dbReference type="ARBA" id="ARBA00022982"/>
    </source>
</evidence>
<evidence type="ECO:0000256" key="1">
    <source>
        <dbReference type="ARBA" id="ARBA00001970"/>
    </source>
</evidence>
<keyword evidence="4" id="KW-1003">Cell membrane</keyword>
<comment type="caution">
    <text evidence="15">The sequence shown here is derived from an EMBL/GenBank/DDBJ whole genome shotgun (WGS) entry which is preliminary data.</text>
</comment>
<dbReference type="GO" id="GO:0009055">
    <property type="term" value="F:electron transfer activity"/>
    <property type="evidence" value="ECO:0007669"/>
    <property type="project" value="InterPro"/>
</dbReference>
<keyword evidence="5" id="KW-0349">Heme</keyword>
<reference evidence="15 16" key="1">
    <citation type="submission" date="2019-12" db="EMBL/GenBank/DDBJ databases">
        <authorList>
            <person name="Huq M.A."/>
        </authorList>
    </citation>
    <scope>NUCLEOTIDE SEQUENCE [LARGE SCALE GENOMIC DNA]</scope>
    <source>
        <strain evidence="15 16">MAH-20</strain>
    </source>
</reference>
<dbReference type="SUPFAM" id="SSF81342">
    <property type="entry name" value="Transmembrane di-heme cytochromes"/>
    <property type="match status" value="1"/>
</dbReference>
<evidence type="ECO:0000313" key="16">
    <source>
        <dbReference type="Proteomes" id="UP000441389"/>
    </source>
</evidence>
<dbReference type="AlphaFoldDB" id="A0A6I4J1G8"/>
<evidence type="ECO:0000256" key="13">
    <source>
        <dbReference type="SAM" id="Phobius"/>
    </source>
</evidence>
<keyword evidence="10" id="KW-0408">Iron</keyword>
<dbReference type="PANTHER" id="PTHR30529:SF1">
    <property type="entry name" value="CYTOCHROME B561 HOMOLOG 2"/>
    <property type="match status" value="1"/>
</dbReference>
<evidence type="ECO:0000256" key="10">
    <source>
        <dbReference type="ARBA" id="ARBA00023004"/>
    </source>
</evidence>
<comment type="cofactor">
    <cofactor evidence="1">
        <name>heme b</name>
        <dbReference type="ChEBI" id="CHEBI:60344"/>
    </cofactor>
</comment>
<dbReference type="RefSeq" id="WP_157026901.1">
    <property type="nucleotide sequence ID" value="NZ_WQMS01000008.1"/>
</dbReference>
<keyword evidence="16" id="KW-1185">Reference proteome</keyword>
<keyword evidence="9 13" id="KW-1133">Transmembrane helix</keyword>
<evidence type="ECO:0000313" key="15">
    <source>
        <dbReference type="EMBL" id="MVO77943.1"/>
    </source>
</evidence>
<comment type="similarity">
    <text evidence="12">Belongs to the cytochrome b561 family.</text>
</comment>
<proteinExistence type="inferred from homology"/>
<dbReference type="GO" id="GO:0020037">
    <property type="term" value="F:heme binding"/>
    <property type="evidence" value="ECO:0007669"/>
    <property type="project" value="TreeGrafter"/>
</dbReference>
<dbReference type="PANTHER" id="PTHR30529">
    <property type="entry name" value="CYTOCHROME B561"/>
    <property type="match status" value="1"/>
</dbReference>
<evidence type="ECO:0000256" key="4">
    <source>
        <dbReference type="ARBA" id="ARBA00022475"/>
    </source>
</evidence>
<organism evidence="15 16">
    <name type="scientific">Sphingomonas horti</name>
    <dbReference type="NCBI Taxonomy" id="2682842"/>
    <lineage>
        <taxon>Bacteria</taxon>
        <taxon>Pseudomonadati</taxon>
        <taxon>Pseudomonadota</taxon>
        <taxon>Alphaproteobacteria</taxon>
        <taxon>Sphingomonadales</taxon>
        <taxon>Sphingomonadaceae</taxon>
        <taxon>Sphingomonas</taxon>
    </lineage>
</organism>
<evidence type="ECO:0000259" key="14">
    <source>
        <dbReference type="Pfam" id="PF01292"/>
    </source>
</evidence>